<name>A0AA39GWZ7_9BILA</name>
<dbReference type="InterPro" id="IPR036412">
    <property type="entry name" value="HAD-like_sf"/>
</dbReference>
<feature type="compositionally biased region" description="Low complexity" evidence="1">
    <location>
        <begin position="264"/>
        <end position="284"/>
    </location>
</feature>
<dbReference type="InterPro" id="IPR050365">
    <property type="entry name" value="TIM50"/>
</dbReference>
<evidence type="ECO:0000256" key="1">
    <source>
        <dbReference type="SAM" id="MobiDB-lite"/>
    </source>
</evidence>
<reference evidence="3" key="1">
    <citation type="submission" date="2023-06" db="EMBL/GenBank/DDBJ databases">
        <title>Genomic analysis of the entomopathogenic nematode Steinernema hermaphroditum.</title>
        <authorList>
            <person name="Schwarz E.M."/>
            <person name="Heppert J.K."/>
            <person name="Baniya A."/>
            <person name="Schwartz H.T."/>
            <person name="Tan C.-H."/>
            <person name="Antoshechkin I."/>
            <person name="Sternberg P.W."/>
            <person name="Goodrich-Blair H."/>
            <person name="Dillman A.R."/>
        </authorList>
    </citation>
    <scope>NUCLEOTIDE SEQUENCE</scope>
    <source>
        <strain evidence="3">PS9179</strain>
        <tissue evidence="3">Whole animal</tissue>
    </source>
</reference>
<dbReference type="Pfam" id="PF03031">
    <property type="entry name" value="NIF"/>
    <property type="match status" value="1"/>
</dbReference>
<dbReference type="SMART" id="SM00577">
    <property type="entry name" value="CPDc"/>
    <property type="match status" value="1"/>
</dbReference>
<evidence type="ECO:0000259" key="2">
    <source>
        <dbReference type="PROSITE" id="PS50969"/>
    </source>
</evidence>
<dbReference type="InterPro" id="IPR004274">
    <property type="entry name" value="FCP1_dom"/>
</dbReference>
<dbReference type="Proteomes" id="UP001175271">
    <property type="component" value="Unassembled WGS sequence"/>
</dbReference>
<dbReference type="Gene3D" id="3.40.50.1000">
    <property type="entry name" value="HAD superfamily/HAD-like"/>
    <property type="match status" value="1"/>
</dbReference>
<keyword evidence="4" id="KW-1185">Reference proteome</keyword>
<dbReference type="AlphaFoldDB" id="A0AA39GWZ7"/>
<gene>
    <name evidence="3" type="ORF">QR680_000556</name>
</gene>
<accession>A0AA39GWZ7</accession>
<dbReference type="CDD" id="cd07521">
    <property type="entry name" value="HAD_FCP1-like"/>
    <property type="match status" value="1"/>
</dbReference>
<comment type="caution">
    <text evidence="3">The sequence shown here is derived from an EMBL/GenBank/DDBJ whole genome shotgun (WGS) entry which is preliminary data.</text>
</comment>
<feature type="compositionally biased region" description="Polar residues" evidence="1">
    <location>
        <begin position="290"/>
        <end position="303"/>
    </location>
</feature>
<feature type="region of interest" description="Disordered" evidence="1">
    <location>
        <begin position="260"/>
        <end position="303"/>
    </location>
</feature>
<sequence>MKRKILVLDLDETLIHSKNDGCNPRKEPTGTPDFVFRIFCKGRVKRVFVHYRPHVEDFLMVVSQWFELVIYTAGSEDYAAPVIDRLDDGRGIFSQRFYRQHCVPDGFDRTKDLTAVHRDLSSIFIIDNSPSAYKNFKQNAIPIESWYDDPNDTALLDLVPLLDSLRSADDVRKVLAKHRFFERRRESVDSCHQQSAMVTQRPVRAEHNDRQQSSASPIVNVTRTPDESQISGSAALSDRISNDLADSITRFLGGVSNKENQIASSTPEPTSPPQQSEKSSTTSSVPKITPQESLHKTTPSNIQDSKGLKKVIEISSTFAPYLYDDDTLEGQSSSTLMPPSTSIYTPQMNSPDELNQEGYDQSNTQLSLYNIPSEQPIPVDSVRMSTYRPKIVPPTQVPNTASSLEQAASIEHTIPTPSPPSHNKIHIHTKPALPFSHAQIRSKILTAPPPLFIIKCKQWPYENLTFTLRFPTQASICPTIVPAPLFIAEEYAERSHRMLKFNETDVSNINDMSGNYNQQ</sequence>
<dbReference type="InterPro" id="IPR023214">
    <property type="entry name" value="HAD_sf"/>
</dbReference>
<dbReference type="PROSITE" id="PS50969">
    <property type="entry name" value="FCP1"/>
    <property type="match status" value="1"/>
</dbReference>
<dbReference type="InterPro" id="IPR011948">
    <property type="entry name" value="Dullard_phosphatase"/>
</dbReference>
<evidence type="ECO:0000313" key="3">
    <source>
        <dbReference type="EMBL" id="KAK0394074.1"/>
    </source>
</evidence>
<dbReference type="SUPFAM" id="SSF56784">
    <property type="entry name" value="HAD-like"/>
    <property type="match status" value="1"/>
</dbReference>
<dbReference type="PANTHER" id="PTHR12210">
    <property type="entry name" value="DULLARD PROTEIN PHOSPHATASE"/>
    <property type="match status" value="1"/>
</dbReference>
<proteinExistence type="predicted"/>
<protein>
    <recommendedName>
        <fullName evidence="2">FCP1 homology domain-containing protein</fullName>
    </recommendedName>
</protein>
<dbReference type="NCBIfam" id="TIGR02251">
    <property type="entry name" value="HIF-SF_euk"/>
    <property type="match status" value="1"/>
</dbReference>
<evidence type="ECO:0000313" key="4">
    <source>
        <dbReference type="Proteomes" id="UP001175271"/>
    </source>
</evidence>
<feature type="region of interest" description="Disordered" evidence="1">
    <location>
        <begin position="191"/>
        <end position="235"/>
    </location>
</feature>
<dbReference type="EMBL" id="JAUCMV010000005">
    <property type="protein sequence ID" value="KAK0394074.1"/>
    <property type="molecule type" value="Genomic_DNA"/>
</dbReference>
<feature type="region of interest" description="Disordered" evidence="1">
    <location>
        <begin position="340"/>
        <end position="359"/>
    </location>
</feature>
<dbReference type="FunFam" id="3.40.50.1000:FF:000093">
    <property type="entry name" value="NLI interacting factor-like phosphatase family protein"/>
    <property type="match status" value="1"/>
</dbReference>
<feature type="compositionally biased region" description="Polar residues" evidence="1">
    <location>
        <begin position="211"/>
        <end position="234"/>
    </location>
</feature>
<feature type="domain" description="FCP1 homology" evidence="2">
    <location>
        <begin position="1"/>
        <end position="165"/>
    </location>
</feature>
<organism evidence="3 4">
    <name type="scientific">Steinernema hermaphroditum</name>
    <dbReference type="NCBI Taxonomy" id="289476"/>
    <lineage>
        <taxon>Eukaryota</taxon>
        <taxon>Metazoa</taxon>
        <taxon>Ecdysozoa</taxon>
        <taxon>Nematoda</taxon>
        <taxon>Chromadorea</taxon>
        <taxon>Rhabditida</taxon>
        <taxon>Tylenchina</taxon>
        <taxon>Panagrolaimomorpha</taxon>
        <taxon>Strongyloidoidea</taxon>
        <taxon>Steinernematidae</taxon>
        <taxon>Steinernema</taxon>
    </lineage>
</organism>
<dbReference type="GO" id="GO:0016791">
    <property type="term" value="F:phosphatase activity"/>
    <property type="evidence" value="ECO:0007669"/>
    <property type="project" value="InterPro"/>
</dbReference>